<dbReference type="KEGG" id="zju:112490182"/>
<organism evidence="2 3">
    <name type="scientific">Ziziphus jujuba</name>
    <name type="common">Chinese jujube</name>
    <name type="synonym">Ziziphus sativa</name>
    <dbReference type="NCBI Taxonomy" id="326968"/>
    <lineage>
        <taxon>Eukaryota</taxon>
        <taxon>Viridiplantae</taxon>
        <taxon>Streptophyta</taxon>
        <taxon>Embryophyta</taxon>
        <taxon>Tracheophyta</taxon>
        <taxon>Spermatophyta</taxon>
        <taxon>Magnoliopsida</taxon>
        <taxon>eudicotyledons</taxon>
        <taxon>Gunneridae</taxon>
        <taxon>Pentapetalae</taxon>
        <taxon>rosids</taxon>
        <taxon>fabids</taxon>
        <taxon>Rosales</taxon>
        <taxon>Rhamnaceae</taxon>
        <taxon>Paliureae</taxon>
        <taxon>Ziziphus</taxon>
    </lineage>
</organism>
<dbReference type="AlphaFoldDB" id="A0A6P6FV23"/>
<reference evidence="2" key="1">
    <citation type="submission" date="2025-05" db="UniProtKB">
        <authorList>
            <consortium name="RefSeq"/>
        </authorList>
    </citation>
    <scope>NUCLEOTIDE SEQUENCE [LARGE SCALE GENOMIC DNA]</scope>
</reference>
<evidence type="ECO:0000313" key="3">
    <source>
        <dbReference type="RefSeq" id="XP_024925481.3"/>
    </source>
</evidence>
<dbReference type="Pfam" id="PF14009">
    <property type="entry name" value="PADRE"/>
    <property type="match status" value="1"/>
</dbReference>
<feature type="compositionally biased region" description="Low complexity" evidence="1">
    <location>
        <begin position="141"/>
        <end position="153"/>
    </location>
</feature>
<feature type="region of interest" description="Disordered" evidence="1">
    <location>
        <begin position="109"/>
        <end position="174"/>
    </location>
</feature>
<keyword evidence="2" id="KW-1185">Reference proteome</keyword>
<dbReference type="PANTHER" id="PTHR33052">
    <property type="entry name" value="DUF4228 DOMAIN PROTEIN-RELATED"/>
    <property type="match status" value="1"/>
</dbReference>
<dbReference type="RefSeq" id="XP_024925481.3">
    <property type="nucleotide sequence ID" value="XM_025069713.3"/>
</dbReference>
<feature type="compositionally biased region" description="Low complexity" evidence="1">
    <location>
        <begin position="9"/>
        <end position="24"/>
    </location>
</feature>
<dbReference type="GeneID" id="112490182"/>
<evidence type="ECO:0000313" key="2">
    <source>
        <dbReference type="Proteomes" id="UP001652623"/>
    </source>
</evidence>
<feature type="region of interest" description="Disordered" evidence="1">
    <location>
        <begin position="1"/>
        <end position="24"/>
    </location>
</feature>
<feature type="compositionally biased region" description="Low complexity" evidence="1">
    <location>
        <begin position="109"/>
        <end position="129"/>
    </location>
</feature>
<name>A0A6P6FV23_ZIZJJ</name>
<dbReference type="InParanoid" id="A0A6P6FV23"/>
<reference evidence="3" key="2">
    <citation type="submission" date="2025-08" db="UniProtKB">
        <authorList>
            <consortium name="RefSeq"/>
        </authorList>
    </citation>
    <scope>IDENTIFICATION</scope>
    <source>
        <tissue evidence="3">Seedling</tissue>
    </source>
</reference>
<dbReference type="InterPro" id="IPR025322">
    <property type="entry name" value="PADRE_dom"/>
</dbReference>
<gene>
    <name evidence="3" type="primary">LOC112490182</name>
</gene>
<accession>A0A6P6FV23</accession>
<sequence length="210" mass="22467">MGVCFSCRSSSSSSSSSSSAAESTSTVRVVHLNGYVEDFEQPVSVSQITGKPSKHFVCTPAQLLSSGSKPLKQDALLQPGQIYLLLPYSALQADVSPLDLASIVRKLTSAAKSSRNSGSDSRKSPGSSPLRSPHGSRPAWNSSLSPSRSSPNRFAEPEFGLMGNGGQRSCRARSWKPILDTIRERSFTRRSESDIQERVFGAIEKGSLAS</sequence>
<protein>
    <submittedName>
        <fullName evidence="3">Uncharacterized protein LOC112490182</fullName>
    </submittedName>
</protein>
<dbReference type="Proteomes" id="UP001652623">
    <property type="component" value="Chromosome 1"/>
</dbReference>
<proteinExistence type="predicted"/>
<evidence type="ECO:0000256" key="1">
    <source>
        <dbReference type="SAM" id="MobiDB-lite"/>
    </source>
</evidence>